<proteinExistence type="inferred from homology"/>
<name>A0AAD5VTZ0_9AGAR</name>
<gene>
    <name evidence="2" type="ORF">NP233_g5075</name>
</gene>
<dbReference type="EMBL" id="JANIEX010000291">
    <property type="protein sequence ID" value="KAJ3569378.1"/>
    <property type="molecule type" value="Genomic_DNA"/>
</dbReference>
<evidence type="ECO:0000313" key="2">
    <source>
        <dbReference type="EMBL" id="KAJ3569378.1"/>
    </source>
</evidence>
<comment type="caution">
    <text evidence="2">The sequence shown here is derived from an EMBL/GenBank/DDBJ whole genome shotgun (WGS) entry which is preliminary data.</text>
</comment>
<dbReference type="SUPFAM" id="SSF89796">
    <property type="entry name" value="CoA-transferase family III (CaiB/BaiF)"/>
    <property type="match status" value="2"/>
</dbReference>
<evidence type="ECO:0000256" key="1">
    <source>
        <dbReference type="ARBA" id="ARBA00008383"/>
    </source>
</evidence>
<dbReference type="GO" id="GO:0003824">
    <property type="term" value="F:catalytic activity"/>
    <property type="evidence" value="ECO:0007669"/>
    <property type="project" value="InterPro"/>
</dbReference>
<dbReference type="Gene3D" id="3.30.1540.10">
    <property type="entry name" value="formyl-coa transferase, domain 3"/>
    <property type="match status" value="1"/>
</dbReference>
<comment type="similarity">
    <text evidence="1">Belongs to the CoA-transferase III family.</text>
</comment>
<evidence type="ECO:0008006" key="4">
    <source>
        <dbReference type="Google" id="ProtNLM"/>
    </source>
</evidence>
<dbReference type="PANTHER" id="PTHR48228">
    <property type="entry name" value="SUCCINYL-COA--D-CITRAMALATE COA-TRANSFERASE"/>
    <property type="match status" value="1"/>
</dbReference>
<dbReference type="InterPro" id="IPR044855">
    <property type="entry name" value="CoA-Trfase_III_dom3_sf"/>
</dbReference>
<reference evidence="2" key="1">
    <citation type="submission" date="2022-07" db="EMBL/GenBank/DDBJ databases">
        <title>Genome Sequence of Leucocoprinus birnbaumii.</title>
        <authorList>
            <person name="Buettner E."/>
        </authorList>
    </citation>
    <scope>NUCLEOTIDE SEQUENCE</scope>
    <source>
        <strain evidence="2">VT141</strain>
    </source>
</reference>
<dbReference type="Pfam" id="PF02515">
    <property type="entry name" value="CoA_transf_3"/>
    <property type="match status" value="1"/>
</dbReference>
<dbReference type="InterPro" id="IPR003673">
    <property type="entry name" value="CoA-Trfase_fam_III"/>
</dbReference>
<evidence type="ECO:0000313" key="3">
    <source>
        <dbReference type="Proteomes" id="UP001213000"/>
    </source>
</evidence>
<organism evidence="2 3">
    <name type="scientific">Leucocoprinus birnbaumii</name>
    <dbReference type="NCBI Taxonomy" id="56174"/>
    <lineage>
        <taxon>Eukaryota</taxon>
        <taxon>Fungi</taxon>
        <taxon>Dikarya</taxon>
        <taxon>Basidiomycota</taxon>
        <taxon>Agaricomycotina</taxon>
        <taxon>Agaricomycetes</taxon>
        <taxon>Agaricomycetidae</taxon>
        <taxon>Agaricales</taxon>
        <taxon>Agaricineae</taxon>
        <taxon>Agaricaceae</taxon>
        <taxon>Leucocoprinus</taxon>
    </lineage>
</organism>
<dbReference type="Gene3D" id="3.40.50.10540">
    <property type="entry name" value="Crotonobetainyl-coa:carnitine coa-transferase, domain 1"/>
    <property type="match status" value="2"/>
</dbReference>
<dbReference type="PANTHER" id="PTHR48228:SF4">
    <property type="entry name" value="BLR3030 PROTEIN"/>
    <property type="match status" value="1"/>
</dbReference>
<dbReference type="InterPro" id="IPR050509">
    <property type="entry name" value="CoA-transferase_III"/>
</dbReference>
<sequence length="510" mass="55233">MNGALGIARNLWLAEGLPAEFLKHLKLSGNPDTAVNSSFKIGALAQASIGVTGLASAYLHFLRTGVRQDVSVDARHASLEFHSHAYYTLDGKSAPDIWDPIAGVYPTKDQSYVRIHTNFPHHRKGILDILSLPDTPATNKAQVSSALAQWKAEEFESVAISRGMCVSAYRSFEEWDKHPHSKTLVGKPPVSVVKIGDAPKKVVKESNANPLSNVRVLDLSRVLAGPVAGRALAAHGADTLLITSPKLPSLPGLDVDTSRGKRTTQLDLTQTDDRQILTNLVGEADVFLQAYRPGGLTAKGFGVEDLRRINPWIISANLCAWGWEGPWKDRRGFDSLVQTATGFNHAEAQAYQAFIHGSSSSSEPLPNPLPPRPFPYQALDYAGGYLLSFGIITALCKSITEGGSYEVRVSLTGVGQYLRSLGRIDPAVAFGEGRPLPGKAEISGEVSKYVNKWQIQPSQLLIKKDVGEGGEEKREEREMVALRHPAVLSVTPCVEGEAPTVLNANNAEWL</sequence>
<dbReference type="AlphaFoldDB" id="A0AAD5VTZ0"/>
<dbReference type="InterPro" id="IPR023606">
    <property type="entry name" value="CoA-Trfase_III_dom_1_sf"/>
</dbReference>
<keyword evidence="3" id="KW-1185">Reference proteome</keyword>
<protein>
    <recommendedName>
        <fullName evidence="4">CoA-transferase family III</fullName>
    </recommendedName>
</protein>
<dbReference type="Proteomes" id="UP001213000">
    <property type="component" value="Unassembled WGS sequence"/>
</dbReference>
<accession>A0AAD5VTZ0</accession>